<feature type="region of interest" description="Disordered" evidence="4">
    <location>
        <begin position="448"/>
        <end position="482"/>
    </location>
</feature>
<dbReference type="InterPro" id="IPR036942">
    <property type="entry name" value="Beta-barrel_TonB_sf"/>
</dbReference>
<keyword evidence="7" id="KW-0378">Hydrolase</keyword>
<protein>
    <submittedName>
        <fullName evidence="7">Carboxypeptidase family protein</fullName>
    </submittedName>
</protein>
<dbReference type="EMBL" id="VLLG01000004">
    <property type="protein sequence ID" value="TWI86684.1"/>
    <property type="molecule type" value="Genomic_DNA"/>
</dbReference>
<keyword evidence="8" id="KW-1185">Reference proteome</keyword>
<evidence type="ECO:0000256" key="2">
    <source>
        <dbReference type="ARBA" id="ARBA00023136"/>
    </source>
</evidence>
<dbReference type="GO" id="GO:0004180">
    <property type="term" value="F:carboxypeptidase activity"/>
    <property type="evidence" value="ECO:0007669"/>
    <property type="project" value="UniProtKB-KW"/>
</dbReference>
<dbReference type="GO" id="GO:0009279">
    <property type="term" value="C:cell outer membrane"/>
    <property type="evidence" value="ECO:0007669"/>
    <property type="project" value="UniProtKB-SubCell"/>
</dbReference>
<keyword evidence="7" id="KW-0121">Carboxypeptidase</keyword>
<comment type="caution">
    <text evidence="7">The sequence shown here is derived from an EMBL/GenBank/DDBJ whole genome shotgun (WGS) entry which is preliminary data.</text>
</comment>
<dbReference type="InterPro" id="IPR008969">
    <property type="entry name" value="CarboxyPept-like_regulatory"/>
</dbReference>
<evidence type="ECO:0000256" key="3">
    <source>
        <dbReference type="ARBA" id="ARBA00023237"/>
    </source>
</evidence>
<evidence type="ECO:0000313" key="8">
    <source>
        <dbReference type="Proteomes" id="UP000316778"/>
    </source>
</evidence>
<evidence type="ECO:0000256" key="4">
    <source>
        <dbReference type="SAM" id="MobiDB-lite"/>
    </source>
</evidence>
<keyword evidence="3" id="KW-0998">Cell outer membrane</keyword>
<reference evidence="7 8" key="1">
    <citation type="journal article" date="2013" name="Stand. Genomic Sci.">
        <title>Genomic Encyclopedia of Type Strains, Phase I: The one thousand microbial genomes (KMG-I) project.</title>
        <authorList>
            <person name="Kyrpides N.C."/>
            <person name="Woyke T."/>
            <person name="Eisen J.A."/>
            <person name="Garrity G."/>
            <person name="Lilburn T.G."/>
            <person name="Beck B.J."/>
            <person name="Whitman W.B."/>
            <person name="Hugenholtz P."/>
            <person name="Klenk H.P."/>
        </authorList>
    </citation>
    <scope>NUCLEOTIDE SEQUENCE [LARGE SCALE GENOMIC DNA]</scope>
    <source>
        <strain evidence="7 8">DSM 13484</strain>
    </source>
</reference>
<dbReference type="Pfam" id="PF14905">
    <property type="entry name" value="OMP_b-brl_3"/>
    <property type="match status" value="1"/>
</dbReference>
<feature type="signal peptide" evidence="5">
    <location>
        <begin position="1"/>
        <end position="21"/>
    </location>
</feature>
<evidence type="ECO:0000256" key="5">
    <source>
        <dbReference type="SAM" id="SignalP"/>
    </source>
</evidence>
<feature type="domain" description="Outer membrane protein beta-barrel" evidence="6">
    <location>
        <begin position="452"/>
        <end position="886"/>
    </location>
</feature>
<feature type="chain" id="PRO_5021772708" evidence="5">
    <location>
        <begin position="22"/>
        <end position="908"/>
    </location>
</feature>
<comment type="subcellular location">
    <subcellularLocation>
        <location evidence="1">Cell outer membrane</location>
    </subcellularLocation>
</comment>
<dbReference type="Proteomes" id="UP000316778">
    <property type="component" value="Unassembled WGS sequence"/>
</dbReference>
<dbReference type="Pfam" id="PF13620">
    <property type="entry name" value="CarboxypepD_reg"/>
    <property type="match status" value="1"/>
</dbReference>
<dbReference type="OrthoDB" id="606930at2"/>
<feature type="compositionally biased region" description="Polar residues" evidence="4">
    <location>
        <begin position="451"/>
        <end position="462"/>
    </location>
</feature>
<gene>
    <name evidence="7" type="ORF">LX66_3947</name>
</gene>
<dbReference type="InterPro" id="IPR041700">
    <property type="entry name" value="OMP_b-brl_3"/>
</dbReference>
<evidence type="ECO:0000259" key="6">
    <source>
        <dbReference type="Pfam" id="PF14905"/>
    </source>
</evidence>
<sequence length="908" mass="101902">MKQVFTLLLVVILLPSTHAWCRQAPIAGIKGRLIDAATRQPMTAATVQLLRSKDSSRVTMIFTDSLGNFRLDSIQEGSYLLYASYLGYQPLLLTVAVTDGKITDLANLQMQKTGLTLLEVEIIENRPAMVMKKDTLEFNADYFHTRENALLEELLKKLPGLQVGRDGSITIQGETVQRILIDGEPFLGDDPKTVTRNLAAMLIDKVQLIDAKPELVSFSGAANGQTEKVINITIKQKYRRAFTGRVNVGYGTDQRFAVNGHLHRFGDGQGLSLLGNGNNTHGYPHEGSANSIASNSQGITRSWQACGNYHSNLGQGLRIMSSYTVNNSRIVNQRNSARQYLLPDTTWYYNRQDQTEGNSTAQQLFLRADYKPDTLHTLIAAVRLGHNSGNDLQVQRYTSLNGQQQLLNSGSTRLYNTNSTPKLSTAISFRKKLRKAGRSIGGELATEHQLHNGQQSNHSFNLFKQPGGDTDADTLDQQNSTRNRNQQITLYLNYTEPVLRGHLLNFTYGYIQDNNHSNKQTYDYDAGKGAYDLLNDSLSNAFRNTVSRQLFMLSLEKQGRRYDYSVGGYLQHIQLNSYNLDKQYQFRLRSIHLLPGIRFNYMFTDHKQLRYSYYGNVEAPNVAQLQPVPDNSNPLHIQLGNPDLQPAYVHSLGLGYKALNPGTMRSFNIETRAAFTINKIVNASWFDSLGRQVSQPVNMNGAHKVNVNMSNAIPIKQLHTFINTNTAFQYNREAGFVNGLKGYTGNFTASQNISFSYTHQELFDAAVEGGMEYNSMHYSLQPTNNIHYFSYTVSFDGEVNLPQGFKIGGTLDYWLNTSRAAGYNRDGLLLNGSLSKSVMKQRGKITLQGFDLLNRNMGIRRHVGANYIEDTQSRVLQRFFLLSLSYFIKPGGNKGAQKTNTENNPSRN</sequence>
<dbReference type="AlphaFoldDB" id="A0A562T096"/>
<keyword evidence="7" id="KW-0645">Protease</keyword>
<name>A0A562T096_CHIJA</name>
<keyword evidence="5" id="KW-0732">Signal</keyword>
<dbReference type="Gene3D" id="2.60.40.1120">
    <property type="entry name" value="Carboxypeptidase-like, regulatory domain"/>
    <property type="match status" value="1"/>
</dbReference>
<proteinExistence type="predicted"/>
<keyword evidence="2" id="KW-0472">Membrane</keyword>
<dbReference type="Gene3D" id="2.40.170.20">
    <property type="entry name" value="TonB-dependent receptor, beta-barrel domain"/>
    <property type="match status" value="1"/>
</dbReference>
<accession>A0A562T096</accession>
<dbReference type="SUPFAM" id="SSF56935">
    <property type="entry name" value="Porins"/>
    <property type="match status" value="1"/>
</dbReference>
<evidence type="ECO:0000256" key="1">
    <source>
        <dbReference type="ARBA" id="ARBA00004442"/>
    </source>
</evidence>
<dbReference type="RefSeq" id="WP_145716675.1">
    <property type="nucleotide sequence ID" value="NZ_BAAAFY010000004.1"/>
</dbReference>
<dbReference type="SUPFAM" id="SSF49464">
    <property type="entry name" value="Carboxypeptidase regulatory domain-like"/>
    <property type="match status" value="1"/>
</dbReference>
<organism evidence="7 8">
    <name type="scientific">Chitinophaga japonensis</name>
    <name type="common">Flexibacter japonensis</name>
    <dbReference type="NCBI Taxonomy" id="104662"/>
    <lineage>
        <taxon>Bacteria</taxon>
        <taxon>Pseudomonadati</taxon>
        <taxon>Bacteroidota</taxon>
        <taxon>Chitinophagia</taxon>
        <taxon>Chitinophagales</taxon>
        <taxon>Chitinophagaceae</taxon>
        <taxon>Chitinophaga</taxon>
    </lineage>
</organism>
<evidence type="ECO:0000313" key="7">
    <source>
        <dbReference type="EMBL" id="TWI86684.1"/>
    </source>
</evidence>